<reference evidence="8 9" key="1">
    <citation type="submission" date="2024-05" db="EMBL/GenBank/DDBJ databases">
        <title>Genome sequencing and assembly of Indian major carp, Cirrhinus mrigala (Hamilton, 1822).</title>
        <authorList>
            <person name="Mohindra V."/>
            <person name="Chowdhury L.M."/>
            <person name="Lal K."/>
            <person name="Jena J.K."/>
        </authorList>
    </citation>
    <scope>NUCLEOTIDE SEQUENCE [LARGE SCALE GENOMIC DNA]</scope>
    <source>
        <strain evidence="8">CM1030</strain>
        <tissue evidence="8">Blood</tissue>
    </source>
</reference>
<dbReference type="InterPro" id="IPR018108">
    <property type="entry name" value="MCP_transmembrane"/>
</dbReference>
<dbReference type="SUPFAM" id="SSF103506">
    <property type="entry name" value="Mitochondrial carrier"/>
    <property type="match status" value="1"/>
</dbReference>
<dbReference type="EMBL" id="JAMKFB020000005">
    <property type="protein sequence ID" value="KAL0193377.1"/>
    <property type="molecule type" value="Genomic_DNA"/>
</dbReference>
<organism evidence="8 9">
    <name type="scientific">Cirrhinus mrigala</name>
    <name type="common">Mrigala</name>
    <dbReference type="NCBI Taxonomy" id="683832"/>
    <lineage>
        <taxon>Eukaryota</taxon>
        <taxon>Metazoa</taxon>
        <taxon>Chordata</taxon>
        <taxon>Craniata</taxon>
        <taxon>Vertebrata</taxon>
        <taxon>Euteleostomi</taxon>
        <taxon>Actinopterygii</taxon>
        <taxon>Neopterygii</taxon>
        <taxon>Teleostei</taxon>
        <taxon>Ostariophysi</taxon>
        <taxon>Cypriniformes</taxon>
        <taxon>Cyprinidae</taxon>
        <taxon>Labeoninae</taxon>
        <taxon>Labeonini</taxon>
        <taxon>Cirrhinus</taxon>
    </lineage>
</organism>
<evidence type="ECO:0000256" key="1">
    <source>
        <dbReference type="ARBA" id="ARBA00004141"/>
    </source>
</evidence>
<evidence type="ECO:0000256" key="3">
    <source>
        <dbReference type="ARBA" id="ARBA00022692"/>
    </source>
</evidence>
<dbReference type="PROSITE" id="PS50920">
    <property type="entry name" value="SOLCAR"/>
    <property type="match status" value="1"/>
</dbReference>
<dbReference type="Pfam" id="PF00153">
    <property type="entry name" value="Mito_carr"/>
    <property type="match status" value="1"/>
</dbReference>
<gene>
    <name evidence="8" type="ORF">M9458_011673</name>
</gene>
<evidence type="ECO:0000313" key="8">
    <source>
        <dbReference type="EMBL" id="KAL0193377.1"/>
    </source>
</evidence>
<evidence type="ECO:0000256" key="5">
    <source>
        <dbReference type="ARBA" id="ARBA00023136"/>
    </source>
</evidence>
<evidence type="ECO:0000256" key="6">
    <source>
        <dbReference type="PROSITE-ProRule" id="PRU00282"/>
    </source>
</evidence>
<comment type="similarity">
    <text evidence="2 7">Belongs to the mitochondrial carrier (TC 2.A.29) family.</text>
</comment>
<proteinExistence type="inferred from homology"/>
<evidence type="ECO:0000256" key="7">
    <source>
        <dbReference type="RuleBase" id="RU000488"/>
    </source>
</evidence>
<dbReference type="AlphaFoldDB" id="A0ABD0R625"/>
<dbReference type="InterPro" id="IPR023395">
    <property type="entry name" value="MCP_dom_sf"/>
</dbReference>
<keyword evidence="4" id="KW-0677">Repeat</keyword>
<dbReference type="Gene3D" id="1.50.40.10">
    <property type="entry name" value="Mitochondrial carrier domain"/>
    <property type="match status" value="1"/>
</dbReference>
<dbReference type="Proteomes" id="UP001529510">
    <property type="component" value="Unassembled WGS sequence"/>
</dbReference>
<keyword evidence="9" id="KW-1185">Reference proteome</keyword>
<accession>A0ABD0R625</accession>
<feature type="non-terminal residue" evidence="8">
    <location>
        <position position="1"/>
    </location>
</feature>
<evidence type="ECO:0000313" key="9">
    <source>
        <dbReference type="Proteomes" id="UP001529510"/>
    </source>
</evidence>
<dbReference type="GO" id="GO:0016020">
    <property type="term" value="C:membrane"/>
    <property type="evidence" value="ECO:0007669"/>
    <property type="project" value="UniProtKB-SubCell"/>
</dbReference>
<feature type="non-terminal residue" evidence="8">
    <location>
        <position position="55"/>
    </location>
</feature>
<protein>
    <submittedName>
        <fullName evidence="8">Uncharacterized protein</fullName>
    </submittedName>
</protein>
<dbReference type="PANTHER" id="PTHR24089">
    <property type="entry name" value="SOLUTE CARRIER FAMILY 25"/>
    <property type="match status" value="1"/>
</dbReference>
<evidence type="ECO:0000256" key="2">
    <source>
        <dbReference type="ARBA" id="ARBA00006375"/>
    </source>
</evidence>
<sequence>PQMTMTGLFRHIVRTEGAIGLYRGLAPNFMKVIPAVSISYVVYENLKITLGVQSR</sequence>
<comment type="subcellular location">
    <subcellularLocation>
        <location evidence="1">Membrane</location>
        <topology evidence="1">Multi-pass membrane protein</topology>
    </subcellularLocation>
</comment>
<comment type="caution">
    <text evidence="8">The sequence shown here is derived from an EMBL/GenBank/DDBJ whole genome shotgun (WGS) entry which is preliminary data.</text>
</comment>
<feature type="repeat" description="Solcar" evidence="6">
    <location>
        <begin position="1"/>
        <end position="49"/>
    </location>
</feature>
<keyword evidence="3 6" id="KW-0812">Transmembrane</keyword>
<keyword evidence="7" id="KW-0813">Transport</keyword>
<evidence type="ECO:0000256" key="4">
    <source>
        <dbReference type="ARBA" id="ARBA00022737"/>
    </source>
</evidence>
<name>A0ABD0R625_CIRMR</name>
<keyword evidence="5 6" id="KW-0472">Membrane</keyword>